<reference evidence="2" key="1">
    <citation type="submission" date="2021-08" db="EMBL/GenBank/DDBJ databases">
        <title>WGS assembly of Ceratopteris richardii.</title>
        <authorList>
            <person name="Marchant D.B."/>
            <person name="Chen G."/>
            <person name="Jenkins J."/>
            <person name="Shu S."/>
            <person name="Leebens-Mack J."/>
            <person name="Grimwood J."/>
            <person name="Schmutz J."/>
            <person name="Soltis P."/>
            <person name="Soltis D."/>
            <person name="Chen Z.-H."/>
        </authorList>
    </citation>
    <scope>NUCLEOTIDE SEQUENCE</scope>
    <source>
        <strain evidence="2">Whitten #5841</strain>
        <tissue evidence="2">Leaf</tissue>
    </source>
</reference>
<proteinExistence type="predicted"/>
<dbReference type="EMBL" id="CM035422">
    <property type="protein sequence ID" value="KAH7372636.1"/>
    <property type="molecule type" value="Genomic_DNA"/>
</dbReference>
<evidence type="ECO:0000256" key="1">
    <source>
        <dbReference type="SAM" id="Phobius"/>
    </source>
</evidence>
<feature type="transmembrane region" description="Helical" evidence="1">
    <location>
        <begin position="39"/>
        <end position="60"/>
    </location>
</feature>
<comment type="caution">
    <text evidence="2">The sequence shown here is derived from an EMBL/GenBank/DDBJ whole genome shotgun (WGS) entry which is preliminary data.</text>
</comment>
<gene>
    <name evidence="2" type="ORF">KP509_17G014100</name>
</gene>
<dbReference type="AlphaFoldDB" id="A0A8T2SW16"/>
<dbReference type="Proteomes" id="UP000825935">
    <property type="component" value="Chromosome 17"/>
</dbReference>
<accession>A0A8T2SW16</accession>
<keyword evidence="3" id="KW-1185">Reference proteome</keyword>
<keyword evidence="1" id="KW-0812">Transmembrane</keyword>
<name>A0A8T2SW16_CERRI</name>
<evidence type="ECO:0000313" key="2">
    <source>
        <dbReference type="EMBL" id="KAH7372636.1"/>
    </source>
</evidence>
<protein>
    <submittedName>
        <fullName evidence="2">Uncharacterized protein</fullName>
    </submittedName>
</protein>
<evidence type="ECO:0000313" key="3">
    <source>
        <dbReference type="Proteomes" id="UP000825935"/>
    </source>
</evidence>
<keyword evidence="1" id="KW-1133">Transmembrane helix</keyword>
<organism evidence="2 3">
    <name type="scientific">Ceratopteris richardii</name>
    <name type="common">Triangle waterfern</name>
    <dbReference type="NCBI Taxonomy" id="49495"/>
    <lineage>
        <taxon>Eukaryota</taxon>
        <taxon>Viridiplantae</taxon>
        <taxon>Streptophyta</taxon>
        <taxon>Embryophyta</taxon>
        <taxon>Tracheophyta</taxon>
        <taxon>Polypodiopsida</taxon>
        <taxon>Polypodiidae</taxon>
        <taxon>Polypodiales</taxon>
        <taxon>Pteridineae</taxon>
        <taxon>Pteridaceae</taxon>
        <taxon>Parkerioideae</taxon>
        <taxon>Ceratopteris</taxon>
    </lineage>
</organism>
<sequence length="108" mass="12310">MCHGTLSSKVIVPAGVQRQTEKQSGRNRTQAFCPTAFDAIRYTTPIWTFQFLVISTFLVLSKKKKKKKLKNNRQSHINRMATWRLAAVSRVEGGTLLGWRNAKTILTF</sequence>
<keyword evidence="1" id="KW-0472">Membrane</keyword>